<sequence>MNKINSFTLLEVTVAMLLSAICIGICYTAFTLTNQYYAQIKSRKDEVGNILLMKQVLQHDFEIASKINKTEFGISCEMAHGTIEYQFKPECMVRNQYQLKNDTVKMAITNLVFKFEKLAIDSGLVDELTFNYSLKNKQNNIRFQKIYSATNLFN</sequence>
<dbReference type="Pfam" id="PF07963">
    <property type="entry name" value="N_methyl"/>
    <property type="match status" value="1"/>
</dbReference>
<evidence type="ECO:0000313" key="2">
    <source>
        <dbReference type="EMBL" id="MBB2144008.1"/>
    </source>
</evidence>
<accession>A0A923DWC1</accession>
<name>A0A923DWC1_9SPHI</name>
<dbReference type="AlphaFoldDB" id="A0A923DWC1"/>
<evidence type="ECO:0008006" key="4">
    <source>
        <dbReference type="Google" id="ProtNLM"/>
    </source>
</evidence>
<feature type="transmembrane region" description="Helical" evidence="1">
    <location>
        <begin position="12"/>
        <end position="33"/>
    </location>
</feature>
<gene>
    <name evidence="2" type="ORF">GM921_00795</name>
</gene>
<keyword evidence="1" id="KW-0812">Transmembrane</keyword>
<organism evidence="2 3">
    <name type="scientific">Pedobacter planticolens</name>
    <dbReference type="NCBI Taxonomy" id="2679964"/>
    <lineage>
        <taxon>Bacteria</taxon>
        <taxon>Pseudomonadati</taxon>
        <taxon>Bacteroidota</taxon>
        <taxon>Sphingobacteriia</taxon>
        <taxon>Sphingobacteriales</taxon>
        <taxon>Sphingobacteriaceae</taxon>
        <taxon>Pedobacter</taxon>
    </lineage>
</organism>
<protein>
    <recommendedName>
        <fullName evidence="4">Prepilin-type N-terminal cleavage/methylation domain-containing protein</fullName>
    </recommendedName>
</protein>
<evidence type="ECO:0000313" key="3">
    <source>
        <dbReference type="Proteomes" id="UP000601055"/>
    </source>
</evidence>
<keyword evidence="1" id="KW-0472">Membrane</keyword>
<dbReference type="EMBL" id="WNXD01000001">
    <property type="protein sequence ID" value="MBB2144008.1"/>
    <property type="molecule type" value="Genomic_DNA"/>
</dbReference>
<dbReference type="InterPro" id="IPR012902">
    <property type="entry name" value="N_methyl_site"/>
</dbReference>
<keyword evidence="3" id="KW-1185">Reference proteome</keyword>
<comment type="caution">
    <text evidence="2">The sequence shown here is derived from an EMBL/GenBank/DDBJ whole genome shotgun (WGS) entry which is preliminary data.</text>
</comment>
<dbReference type="RefSeq" id="WP_182920710.1">
    <property type="nucleotide sequence ID" value="NZ_WNXD01000001.1"/>
</dbReference>
<evidence type="ECO:0000256" key="1">
    <source>
        <dbReference type="SAM" id="Phobius"/>
    </source>
</evidence>
<keyword evidence="1" id="KW-1133">Transmembrane helix</keyword>
<proteinExistence type="predicted"/>
<dbReference type="Proteomes" id="UP000601055">
    <property type="component" value="Unassembled WGS sequence"/>
</dbReference>
<reference evidence="2" key="1">
    <citation type="submission" date="2019-11" db="EMBL/GenBank/DDBJ databases">
        <title>Description of Pedobacter sp. LMG 31464T.</title>
        <authorList>
            <person name="Carlier A."/>
            <person name="Qi S."/>
            <person name="Vandamme P."/>
        </authorList>
    </citation>
    <scope>NUCLEOTIDE SEQUENCE</scope>
    <source>
        <strain evidence="2">LMG 31464</strain>
    </source>
</reference>